<dbReference type="AlphaFoldDB" id="A0A2P6Q9V0"/>
<accession>A0A2P6Q9V0</accession>
<gene>
    <name evidence="1" type="ORF">RchiOBHm_Chr5g0030261</name>
</gene>
<proteinExistence type="predicted"/>
<reference evidence="1 2" key="1">
    <citation type="journal article" date="2018" name="Nat. Genet.">
        <title>The Rosa genome provides new insights in the design of modern roses.</title>
        <authorList>
            <person name="Bendahmane M."/>
        </authorList>
    </citation>
    <scope>NUCLEOTIDE SEQUENCE [LARGE SCALE GENOMIC DNA]</scope>
    <source>
        <strain evidence="2">cv. Old Blush</strain>
    </source>
</reference>
<keyword evidence="2" id="KW-1185">Reference proteome</keyword>
<sequence>MDDTEIRNSVDDVEMNESDNECVGQESRIGSSYMPTFQYSQQKMRQGLTKYISSSGQVYSSAQHARFEKFIQEYVQSEYSSLCLHTIKSDSLNYFNDMKRALVSELSGFNGTFSFSTNFWSSADEQLVLLHIILTLLGCCKGESLLFVCSNILIVILLYFRA</sequence>
<dbReference type="Gramene" id="PRQ30959">
    <property type="protein sequence ID" value="PRQ30959"/>
    <property type="gene ID" value="RchiOBHm_Chr5g0030261"/>
</dbReference>
<protein>
    <submittedName>
        <fullName evidence="1">Uncharacterized protein</fullName>
    </submittedName>
</protein>
<evidence type="ECO:0000313" key="1">
    <source>
        <dbReference type="EMBL" id="PRQ30959.1"/>
    </source>
</evidence>
<dbReference type="Proteomes" id="UP000238479">
    <property type="component" value="Chromosome 5"/>
</dbReference>
<name>A0A2P6Q9V0_ROSCH</name>
<comment type="caution">
    <text evidence="1">The sequence shown here is derived from an EMBL/GenBank/DDBJ whole genome shotgun (WGS) entry which is preliminary data.</text>
</comment>
<organism evidence="1 2">
    <name type="scientific">Rosa chinensis</name>
    <name type="common">China rose</name>
    <dbReference type="NCBI Taxonomy" id="74649"/>
    <lineage>
        <taxon>Eukaryota</taxon>
        <taxon>Viridiplantae</taxon>
        <taxon>Streptophyta</taxon>
        <taxon>Embryophyta</taxon>
        <taxon>Tracheophyta</taxon>
        <taxon>Spermatophyta</taxon>
        <taxon>Magnoliopsida</taxon>
        <taxon>eudicotyledons</taxon>
        <taxon>Gunneridae</taxon>
        <taxon>Pentapetalae</taxon>
        <taxon>rosids</taxon>
        <taxon>fabids</taxon>
        <taxon>Rosales</taxon>
        <taxon>Rosaceae</taxon>
        <taxon>Rosoideae</taxon>
        <taxon>Rosoideae incertae sedis</taxon>
        <taxon>Rosa</taxon>
    </lineage>
</organism>
<evidence type="ECO:0000313" key="2">
    <source>
        <dbReference type="Proteomes" id="UP000238479"/>
    </source>
</evidence>
<dbReference type="EMBL" id="PDCK01000043">
    <property type="protein sequence ID" value="PRQ30959.1"/>
    <property type="molecule type" value="Genomic_DNA"/>
</dbReference>